<evidence type="ECO:0000256" key="5">
    <source>
        <dbReference type="ARBA" id="ARBA00029630"/>
    </source>
</evidence>
<dbReference type="InterPro" id="IPR006966">
    <property type="entry name" value="Peroxin-3"/>
</dbReference>
<dbReference type="GO" id="GO:0030674">
    <property type="term" value="F:protein-macromolecule adaptor activity"/>
    <property type="evidence" value="ECO:0007669"/>
    <property type="project" value="TreeGrafter"/>
</dbReference>
<comment type="function">
    <text evidence="4">Involved in peroxisome biosynthesis and integrity. Assembles membrane vesicles before the matrix proteins are translocated. As a docking factor for PEX19, is necessary for the import of peroxisomal membrane proteins in the peroxisomes.</text>
</comment>
<evidence type="ECO:0000256" key="1">
    <source>
        <dbReference type="ARBA" id="ARBA00011494"/>
    </source>
</evidence>
<dbReference type="GeneTree" id="ENSGT00940000165183"/>
<dbReference type="OMA" id="FTRTVCA"/>
<comment type="subunit">
    <text evidence="1">Interacts with PEX19.</text>
</comment>
<keyword evidence="3" id="KW-0962">Peroxisome biogenesis</keyword>
<organism evidence="6 7">
    <name type="scientific">Eptatretus burgeri</name>
    <name type="common">Inshore hagfish</name>
    <dbReference type="NCBI Taxonomy" id="7764"/>
    <lineage>
        <taxon>Eukaryota</taxon>
        <taxon>Metazoa</taxon>
        <taxon>Chordata</taxon>
        <taxon>Craniata</taxon>
        <taxon>Vertebrata</taxon>
        <taxon>Cyclostomata</taxon>
        <taxon>Myxini</taxon>
        <taxon>Myxiniformes</taxon>
        <taxon>Myxinidae</taxon>
        <taxon>Eptatretinae</taxon>
        <taxon>Eptatretus</taxon>
    </lineage>
</organism>
<dbReference type="Ensembl" id="ENSEBUT00000025799.1">
    <property type="protein sequence ID" value="ENSEBUP00000025223.1"/>
    <property type="gene ID" value="ENSEBUG00000015554.1"/>
</dbReference>
<reference evidence="6" key="1">
    <citation type="submission" date="2025-08" db="UniProtKB">
        <authorList>
            <consortium name="Ensembl"/>
        </authorList>
    </citation>
    <scope>IDENTIFICATION</scope>
</reference>
<evidence type="ECO:0000256" key="4">
    <source>
        <dbReference type="ARBA" id="ARBA00025338"/>
    </source>
</evidence>
<name>A0A8C4R763_EPTBU</name>
<protein>
    <recommendedName>
        <fullName evidence="2">Peroxisomal biogenesis factor 3</fullName>
    </recommendedName>
    <alternativeName>
        <fullName evidence="5">Peroxisomal assembly protein PEX3</fullName>
    </alternativeName>
</protein>
<evidence type="ECO:0000256" key="3">
    <source>
        <dbReference type="ARBA" id="ARBA00022593"/>
    </source>
</evidence>
<sequence>NHSSTPNFLNAHFKCIFVHRIVRAGELWQRKLVELQEQEATELLAQLRRQHHFENSQRTCISTVLSMIPSLRKSIVQQLESESLTAVLKSKPANKLEIWEDLKILGFSRAIVAVYSTSTLAVLLCVQLNIIGGYIYLDNRVENFGLSYGAQQRYLSSVEHLLGDGMESSFFRSPFLVIVESCRIDLHSSQINILLINGCCSYSCAVNLISGCSLLKFCFMVVLQARISTDEERTTLKLLDETRDMMESHDFNLVLQSCLDIGFARLMDNVGRFFEPSSAPLPEHSRVNSWLTNPSLPLAKLIPIFNGQVHSICSDTPNHFIQELLTMDVIENFAANLYEAFSTPEQL</sequence>
<dbReference type="PANTHER" id="PTHR28080:SF1">
    <property type="entry name" value="PEROXISOMAL BIOGENESIS FACTOR 3"/>
    <property type="match status" value="1"/>
</dbReference>
<dbReference type="PANTHER" id="PTHR28080">
    <property type="entry name" value="PEROXISOMAL BIOGENESIS FACTOR 3"/>
    <property type="match status" value="1"/>
</dbReference>
<dbReference type="Pfam" id="PF04882">
    <property type="entry name" value="Peroxin-3"/>
    <property type="match status" value="2"/>
</dbReference>
<dbReference type="Proteomes" id="UP000694388">
    <property type="component" value="Unplaced"/>
</dbReference>
<reference evidence="6" key="2">
    <citation type="submission" date="2025-09" db="UniProtKB">
        <authorList>
            <consortium name="Ensembl"/>
        </authorList>
    </citation>
    <scope>IDENTIFICATION</scope>
</reference>
<evidence type="ECO:0000313" key="7">
    <source>
        <dbReference type="Proteomes" id="UP000694388"/>
    </source>
</evidence>
<dbReference type="GO" id="GO:0045046">
    <property type="term" value="P:protein import into peroxisome membrane"/>
    <property type="evidence" value="ECO:0007669"/>
    <property type="project" value="TreeGrafter"/>
</dbReference>
<dbReference type="AlphaFoldDB" id="A0A8C4R763"/>
<accession>A0A8C4R763</accession>
<keyword evidence="7" id="KW-1185">Reference proteome</keyword>
<dbReference type="GO" id="GO:0005778">
    <property type="term" value="C:peroxisomal membrane"/>
    <property type="evidence" value="ECO:0007669"/>
    <property type="project" value="InterPro"/>
</dbReference>
<evidence type="ECO:0000313" key="6">
    <source>
        <dbReference type="Ensembl" id="ENSEBUP00000025223.1"/>
    </source>
</evidence>
<evidence type="ECO:0000256" key="2">
    <source>
        <dbReference type="ARBA" id="ARBA00014294"/>
    </source>
</evidence>
<proteinExistence type="predicted"/>